<dbReference type="RefSeq" id="WP_322444114.1">
    <property type="nucleotide sequence ID" value="NZ_JAXOTQ010000097.1"/>
</dbReference>
<protein>
    <recommendedName>
        <fullName evidence="3">Secreted protein</fullName>
    </recommendedName>
</protein>
<accession>A0ABU5JPU9</accession>
<dbReference type="EMBL" id="JAXOTQ010000097">
    <property type="protein sequence ID" value="MDZ5494663.1"/>
    <property type="molecule type" value="Genomic_DNA"/>
</dbReference>
<proteinExistence type="predicted"/>
<keyword evidence="2" id="KW-1185">Reference proteome</keyword>
<organism evidence="1 2">
    <name type="scientific">Micromonospora sicca</name>
    <dbReference type="NCBI Taxonomy" id="2202420"/>
    <lineage>
        <taxon>Bacteria</taxon>
        <taxon>Bacillati</taxon>
        <taxon>Actinomycetota</taxon>
        <taxon>Actinomycetes</taxon>
        <taxon>Micromonosporales</taxon>
        <taxon>Micromonosporaceae</taxon>
        <taxon>Micromonospora</taxon>
    </lineage>
</organism>
<evidence type="ECO:0000313" key="2">
    <source>
        <dbReference type="Proteomes" id="UP001290101"/>
    </source>
</evidence>
<dbReference type="Proteomes" id="UP001290101">
    <property type="component" value="Unassembled WGS sequence"/>
</dbReference>
<gene>
    <name evidence="1" type="ORF">U2F25_35415</name>
</gene>
<reference evidence="1 2" key="1">
    <citation type="submission" date="2023-12" db="EMBL/GenBank/DDBJ databases">
        <title>Micromonospora sp. nov., isolated from Atacama Desert.</title>
        <authorList>
            <person name="Carro L."/>
            <person name="Golinska P."/>
            <person name="Klenk H.-P."/>
            <person name="Goodfellow M."/>
        </authorList>
    </citation>
    <scope>NUCLEOTIDE SEQUENCE [LARGE SCALE GENOMIC DNA]</scope>
    <source>
        <strain evidence="1 2">4G53</strain>
    </source>
</reference>
<comment type="caution">
    <text evidence="1">The sequence shown here is derived from an EMBL/GenBank/DDBJ whole genome shotgun (WGS) entry which is preliminary data.</text>
</comment>
<evidence type="ECO:0008006" key="3">
    <source>
        <dbReference type="Google" id="ProtNLM"/>
    </source>
</evidence>
<sequence length="76" mass="8104">MVGALQVAAVAVVVGLVRGDDVESEPPQQWIGHIVGNDGKQAEAFVRHGRALSSVVSAAGPDHWDRRRTRSTLTFA</sequence>
<name>A0ABU5JPU9_9ACTN</name>
<evidence type="ECO:0000313" key="1">
    <source>
        <dbReference type="EMBL" id="MDZ5494663.1"/>
    </source>
</evidence>